<organism evidence="1 2">
    <name type="scientific">Liquorilactobacillus vini DSM 20605</name>
    <dbReference type="NCBI Taxonomy" id="1133569"/>
    <lineage>
        <taxon>Bacteria</taxon>
        <taxon>Bacillati</taxon>
        <taxon>Bacillota</taxon>
        <taxon>Bacilli</taxon>
        <taxon>Lactobacillales</taxon>
        <taxon>Lactobacillaceae</taxon>
        <taxon>Liquorilactobacillus</taxon>
    </lineage>
</organism>
<comment type="caution">
    <text evidence="1">The sequence shown here is derived from an EMBL/GenBank/DDBJ whole genome shotgun (WGS) entry which is preliminary data.</text>
</comment>
<keyword evidence="2" id="KW-1185">Reference proteome</keyword>
<protein>
    <submittedName>
        <fullName evidence="1">Uncharacterized protein</fullName>
    </submittedName>
</protein>
<dbReference type="PATRIC" id="fig|1133569.4.peg.56"/>
<dbReference type="AlphaFoldDB" id="A0A0R2CES5"/>
<proteinExistence type="predicted"/>
<gene>
    <name evidence="1" type="ORF">FD21_GL000055</name>
</gene>
<evidence type="ECO:0000313" key="1">
    <source>
        <dbReference type="EMBL" id="KRM89760.1"/>
    </source>
</evidence>
<accession>A0A0R2CES5</accession>
<dbReference type="Proteomes" id="UP000051576">
    <property type="component" value="Unassembled WGS sequence"/>
</dbReference>
<name>A0A0R2CES5_9LACO</name>
<dbReference type="RefSeq" id="WP_010580104.1">
    <property type="nucleotide sequence ID" value="NZ_AHYZ01000060.1"/>
</dbReference>
<reference evidence="1 2" key="1">
    <citation type="journal article" date="2015" name="Genome Announc.">
        <title>Expanding the biotechnology potential of lactobacilli through comparative genomics of 213 strains and associated genera.</title>
        <authorList>
            <person name="Sun Z."/>
            <person name="Harris H.M."/>
            <person name="McCann A."/>
            <person name="Guo C."/>
            <person name="Argimon S."/>
            <person name="Zhang W."/>
            <person name="Yang X."/>
            <person name="Jeffery I.B."/>
            <person name="Cooney J.C."/>
            <person name="Kagawa T.F."/>
            <person name="Liu W."/>
            <person name="Song Y."/>
            <person name="Salvetti E."/>
            <person name="Wrobel A."/>
            <person name="Rasinkangas P."/>
            <person name="Parkhill J."/>
            <person name="Rea M.C."/>
            <person name="O'Sullivan O."/>
            <person name="Ritari J."/>
            <person name="Douillard F.P."/>
            <person name="Paul Ross R."/>
            <person name="Yang R."/>
            <person name="Briner A.E."/>
            <person name="Felis G.E."/>
            <person name="de Vos W.M."/>
            <person name="Barrangou R."/>
            <person name="Klaenhammer T.R."/>
            <person name="Caufield P.W."/>
            <person name="Cui Y."/>
            <person name="Zhang H."/>
            <person name="O'Toole P.W."/>
        </authorList>
    </citation>
    <scope>NUCLEOTIDE SEQUENCE [LARGE SCALE GENOMIC DNA]</scope>
    <source>
        <strain evidence="1 2">DSM 20605</strain>
    </source>
</reference>
<sequence length="98" mass="11295">MNWKKLLFLGTSLAASVWLYKAIKQQQLSVTEKQELNSTLQKVGRSLKAVNKNTHLLEQELVNSTFAADLEKSFTEYQFKIEPILKRLAALQQEFPKI</sequence>
<dbReference type="OrthoDB" id="10001969at2"/>
<dbReference type="EMBL" id="AYYX01000001">
    <property type="protein sequence ID" value="KRM89760.1"/>
    <property type="molecule type" value="Genomic_DNA"/>
</dbReference>
<evidence type="ECO:0000313" key="2">
    <source>
        <dbReference type="Proteomes" id="UP000051576"/>
    </source>
</evidence>
<dbReference type="STRING" id="1133569.FD21_GL000055"/>